<gene>
    <name evidence="1" type="ORF">Zmor_014241</name>
</gene>
<dbReference type="EMBL" id="JALNTZ010000004">
    <property type="protein sequence ID" value="KAJ3655099.1"/>
    <property type="molecule type" value="Genomic_DNA"/>
</dbReference>
<keyword evidence="2" id="KW-1185">Reference proteome</keyword>
<name>A0AA38IHE5_9CUCU</name>
<evidence type="ECO:0000313" key="2">
    <source>
        <dbReference type="Proteomes" id="UP001168821"/>
    </source>
</evidence>
<sequence>MIPKWQFLRDNSTICSPPNQTGWQEIIKSFMIRSSCRISDTPTTPQFTSGPKTPVVCGISKGYLKGGNSEADNAKLLNNFSHLFTGLHQQLNQPGMHERTSLVVNINSVIEIPALADEIKIAIWAGSHIFHSLH</sequence>
<dbReference type="AlphaFoldDB" id="A0AA38IHE5"/>
<reference evidence="1" key="1">
    <citation type="journal article" date="2023" name="G3 (Bethesda)">
        <title>Whole genome assemblies of Zophobas morio and Tenebrio molitor.</title>
        <authorList>
            <person name="Kaur S."/>
            <person name="Stinson S.A."/>
            <person name="diCenzo G.C."/>
        </authorList>
    </citation>
    <scope>NUCLEOTIDE SEQUENCE</scope>
    <source>
        <strain evidence="1">QUZm001</strain>
    </source>
</reference>
<proteinExistence type="predicted"/>
<organism evidence="1 2">
    <name type="scientific">Zophobas morio</name>
    <dbReference type="NCBI Taxonomy" id="2755281"/>
    <lineage>
        <taxon>Eukaryota</taxon>
        <taxon>Metazoa</taxon>
        <taxon>Ecdysozoa</taxon>
        <taxon>Arthropoda</taxon>
        <taxon>Hexapoda</taxon>
        <taxon>Insecta</taxon>
        <taxon>Pterygota</taxon>
        <taxon>Neoptera</taxon>
        <taxon>Endopterygota</taxon>
        <taxon>Coleoptera</taxon>
        <taxon>Polyphaga</taxon>
        <taxon>Cucujiformia</taxon>
        <taxon>Tenebrionidae</taxon>
        <taxon>Zophobas</taxon>
    </lineage>
</organism>
<evidence type="ECO:0000313" key="1">
    <source>
        <dbReference type="EMBL" id="KAJ3655099.1"/>
    </source>
</evidence>
<comment type="caution">
    <text evidence="1">The sequence shown here is derived from an EMBL/GenBank/DDBJ whole genome shotgun (WGS) entry which is preliminary data.</text>
</comment>
<dbReference type="Proteomes" id="UP001168821">
    <property type="component" value="Unassembled WGS sequence"/>
</dbReference>
<accession>A0AA38IHE5</accession>
<protein>
    <submittedName>
        <fullName evidence="1">Uncharacterized protein</fullName>
    </submittedName>
</protein>